<reference evidence="10 11" key="1">
    <citation type="submission" date="2019-10" db="EMBL/GenBank/DDBJ databases">
        <title>Isolation and characterization of Methanoculleus sp. Wushi-C6 from a hot spring well.</title>
        <authorList>
            <person name="Chen S.-C."/>
            <person name="Lan Z.-H."/>
            <person name="You Y.-T."/>
            <person name="Lai M.-C."/>
        </authorList>
    </citation>
    <scope>NUCLEOTIDE SEQUENCE [LARGE SCALE GENOMIC DNA]</scope>
    <source>
        <strain evidence="10 11">Wushi-C6</strain>
    </source>
</reference>
<comment type="subcellular location">
    <subcellularLocation>
        <location evidence="9">Cytoplasm</location>
    </subcellularLocation>
</comment>
<dbReference type="InterPro" id="IPR003473">
    <property type="entry name" value="NadA"/>
</dbReference>
<dbReference type="InterPro" id="IPR023066">
    <property type="entry name" value="Quinolinate_synth_type2"/>
</dbReference>
<dbReference type="HAMAP" id="MF_00568">
    <property type="entry name" value="NadA_type2"/>
    <property type="match status" value="1"/>
</dbReference>
<keyword evidence="3 9" id="KW-0004">4Fe-4S</keyword>
<comment type="caution">
    <text evidence="10">The sequence shown here is derived from an EMBL/GenBank/DDBJ whole genome shotgun (WGS) entry which is preliminary data.</text>
</comment>
<dbReference type="Pfam" id="PF02445">
    <property type="entry name" value="NadA"/>
    <property type="match status" value="1"/>
</dbReference>
<dbReference type="SUPFAM" id="SSF142754">
    <property type="entry name" value="NadA-like"/>
    <property type="match status" value="1"/>
</dbReference>
<feature type="binding site" evidence="9">
    <location>
        <position position="233"/>
    </location>
    <ligand>
        <name>iminosuccinate</name>
        <dbReference type="ChEBI" id="CHEBI:77875"/>
    </ligand>
</feature>
<dbReference type="Gene3D" id="3.40.50.10800">
    <property type="entry name" value="NadA-like"/>
    <property type="match status" value="3"/>
</dbReference>
<keyword evidence="5 9" id="KW-0808">Transferase</keyword>
<feature type="binding site" evidence="9">
    <location>
        <position position="278"/>
    </location>
    <ligand>
        <name>[4Fe-4S] cluster</name>
        <dbReference type="ChEBI" id="CHEBI:49883"/>
    </ligand>
</feature>
<dbReference type="Proteomes" id="UP001281203">
    <property type="component" value="Unassembled WGS sequence"/>
</dbReference>
<sequence length="322" mass="35058">MDRTASSTAKRGCDTIPSSSPAQTLVERIAALKEERGAVILAHNYQIPTVQEVADLVGDSLELAQAAAKVDADVIVFCGVDFMAETAAILSPEKTVVLPAADACCPMAEMVVPGEVRVLRERFPKAAVVAYVNTSAEVKAESDICCTSANAVAVVESLAAEQVIFLPDRNLGRYVARFTEKEILPWDGYCIVHDRMTTGDVEEARRAHPDAEVLVHPECRPEVIDRADRVFSTSGMVRHACASPCREFVIGTEAGLLHQLKKQCPEKVFFPLSSRAVCVNMKKTDLAKVLAALERCEPRVTVPEDTAARARTAIRRMLDLPR</sequence>
<gene>
    <name evidence="9 10" type="primary">nadA</name>
    <name evidence="10" type="ORF">F8E02_09160</name>
</gene>
<keyword evidence="7 9" id="KW-0408">Iron</keyword>
<feature type="binding site" evidence="9">
    <location>
        <position position="105"/>
    </location>
    <ligand>
        <name>[4Fe-4S] cluster</name>
        <dbReference type="ChEBI" id="CHEBI:49883"/>
    </ligand>
</feature>
<comment type="pathway">
    <text evidence="1 9">Cofactor biosynthesis; NAD(+) biosynthesis; quinolinate from iminoaspartate: step 1/1.</text>
</comment>
<keyword evidence="9" id="KW-0963">Cytoplasm</keyword>
<evidence type="ECO:0000256" key="2">
    <source>
        <dbReference type="ARBA" id="ARBA00012669"/>
    </source>
</evidence>
<dbReference type="NCBIfam" id="NF006878">
    <property type="entry name" value="PRK09375.1-2"/>
    <property type="match status" value="1"/>
</dbReference>
<evidence type="ECO:0000256" key="8">
    <source>
        <dbReference type="ARBA" id="ARBA00023014"/>
    </source>
</evidence>
<dbReference type="EMBL" id="WBKO01000002">
    <property type="protein sequence ID" value="MDV2482162.1"/>
    <property type="molecule type" value="Genomic_DNA"/>
</dbReference>
<comment type="catalytic activity">
    <reaction evidence="9">
        <text>iminosuccinate + dihydroxyacetone phosphate = quinolinate + phosphate + 2 H2O + H(+)</text>
        <dbReference type="Rhea" id="RHEA:25888"/>
        <dbReference type="ChEBI" id="CHEBI:15377"/>
        <dbReference type="ChEBI" id="CHEBI:15378"/>
        <dbReference type="ChEBI" id="CHEBI:29959"/>
        <dbReference type="ChEBI" id="CHEBI:43474"/>
        <dbReference type="ChEBI" id="CHEBI:57642"/>
        <dbReference type="ChEBI" id="CHEBI:77875"/>
        <dbReference type="EC" id="2.5.1.72"/>
    </reaction>
</comment>
<evidence type="ECO:0000256" key="5">
    <source>
        <dbReference type="ARBA" id="ARBA00022679"/>
    </source>
</evidence>
<feature type="binding site" evidence="9">
    <location>
        <position position="43"/>
    </location>
    <ligand>
        <name>iminosuccinate</name>
        <dbReference type="ChEBI" id="CHEBI:77875"/>
    </ligand>
</feature>
<feature type="binding site" evidence="9">
    <location>
        <position position="60"/>
    </location>
    <ligand>
        <name>iminosuccinate</name>
        <dbReference type="ChEBI" id="CHEBI:77875"/>
    </ligand>
</feature>
<name>A0ABU3X3I7_9EURY</name>
<evidence type="ECO:0000313" key="10">
    <source>
        <dbReference type="EMBL" id="MDV2482162.1"/>
    </source>
</evidence>
<protein>
    <recommendedName>
        <fullName evidence="2 9">Quinolinate synthase</fullName>
        <ecNumber evidence="2 9">2.5.1.72</ecNumber>
    </recommendedName>
</protein>
<keyword evidence="6 9" id="KW-0479">Metal-binding</keyword>
<feature type="binding site" evidence="9">
    <location>
        <begin position="131"/>
        <end position="133"/>
    </location>
    <ligand>
        <name>iminosuccinate</name>
        <dbReference type="ChEBI" id="CHEBI:77875"/>
    </ligand>
</feature>
<keyword evidence="11" id="KW-1185">Reference proteome</keyword>
<dbReference type="NCBIfam" id="NF006879">
    <property type="entry name" value="PRK09375.1-4"/>
    <property type="match status" value="1"/>
</dbReference>
<dbReference type="NCBIfam" id="TIGR00550">
    <property type="entry name" value="nadA"/>
    <property type="match status" value="1"/>
</dbReference>
<evidence type="ECO:0000256" key="4">
    <source>
        <dbReference type="ARBA" id="ARBA00022642"/>
    </source>
</evidence>
<comment type="cofactor">
    <cofactor evidence="9">
        <name>[4Fe-4S] cluster</name>
        <dbReference type="ChEBI" id="CHEBI:49883"/>
    </cofactor>
    <text evidence="9">Binds 1 [4Fe-4S] cluster per subunit.</text>
</comment>
<keyword evidence="4 9" id="KW-0662">Pyridine nucleotide biosynthesis</keyword>
<evidence type="ECO:0000256" key="9">
    <source>
        <dbReference type="HAMAP-Rule" id="MF_00568"/>
    </source>
</evidence>
<dbReference type="PANTHER" id="PTHR30573">
    <property type="entry name" value="QUINOLINATE SYNTHETASE A"/>
    <property type="match status" value="1"/>
</dbReference>
<evidence type="ECO:0000256" key="7">
    <source>
        <dbReference type="ARBA" id="ARBA00023004"/>
    </source>
</evidence>
<proteinExistence type="inferred from homology"/>
<evidence type="ECO:0000256" key="6">
    <source>
        <dbReference type="ARBA" id="ARBA00022723"/>
    </source>
</evidence>
<feature type="binding site" evidence="9">
    <location>
        <position position="190"/>
    </location>
    <ligand>
        <name>[4Fe-4S] cluster</name>
        <dbReference type="ChEBI" id="CHEBI:49883"/>
    </ligand>
</feature>
<evidence type="ECO:0000256" key="3">
    <source>
        <dbReference type="ARBA" id="ARBA00022485"/>
    </source>
</evidence>
<feature type="binding site" evidence="9">
    <location>
        <begin position="216"/>
        <end position="218"/>
    </location>
    <ligand>
        <name>iminosuccinate</name>
        <dbReference type="ChEBI" id="CHEBI:77875"/>
    </ligand>
</feature>
<dbReference type="EC" id="2.5.1.72" evidence="2 9"/>
<feature type="binding site" evidence="9">
    <location>
        <position position="148"/>
    </location>
    <ligand>
        <name>iminosuccinate</name>
        <dbReference type="ChEBI" id="CHEBI:77875"/>
    </ligand>
</feature>
<organism evidence="10 11">
    <name type="scientific">Methanoculleus caldifontis</name>
    <dbReference type="NCBI Taxonomy" id="2651577"/>
    <lineage>
        <taxon>Archaea</taxon>
        <taxon>Methanobacteriati</taxon>
        <taxon>Methanobacteriota</taxon>
        <taxon>Stenosarchaea group</taxon>
        <taxon>Methanomicrobia</taxon>
        <taxon>Methanomicrobiales</taxon>
        <taxon>Methanomicrobiaceae</taxon>
        <taxon>Methanoculleus</taxon>
    </lineage>
</organism>
<evidence type="ECO:0000313" key="11">
    <source>
        <dbReference type="Proteomes" id="UP001281203"/>
    </source>
</evidence>
<comment type="function">
    <text evidence="9">Catalyzes the condensation of iminoaspartate with dihydroxyacetone phosphate to form quinolinate.</text>
</comment>
<dbReference type="InterPro" id="IPR036094">
    <property type="entry name" value="NadA_sf"/>
</dbReference>
<keyword evidence="8 9" id="KW-0411">Iron-sulfur</keyword>
<dbReference type="RefSeq" id="WP_317065225.1">
    <property type="nucleotide sequence ID" value="NZ_WBKO01000002.1"/>
</dbReference>
<evidence type="ECO:0000256" key="1">
    <source>
        <dbReference type="ARBA" id="ARBA00005065"/>
    </source>
</evidence>
<comment type="similarity">
    <text evidence="9">Belongs to the quinolinate synthase family. Type 2 subfamily.</text>
</comment>
<dbReference type="PANTHER" id="PTHR30573:SF0">
    <property type="entry name" value="QUINOLINATE SYNTHASE, CHLOROPLASTIC"/>
    <property type="match status" value="1"/>
</dbReference>
<accession>A0ABU3X3I7</accession>